<dbReference type="InterPro" id="IPR039422">
    <property type="entry name" value="MarR/SlyA-like"/>
</dbReference>
<dbReference type="InterPro" id="IPR000835">
    <property type="entry name" value="HTH_MarR-typ"/>
</dbReference>
<dbReference type="SUPFAM" id="SSF46785">
    <property type="entry name" value="Winged helix' DNA-binding domain"/>
    <property type="match status" value="1"/>
</dbReference>
<organism evidence="2 3">
    <name type="scientific">Parafrankia colletiae</name>
    <dbReference type="NCBI Taxonomy" id="573497"/>
    <lineage>
        <taxon>Bacteria</taxon>
        <taxon>Bacillati</taxon>
        <taxon>Actinomycetota</taxon>
        <taxon>Actinomycetes</taxon>
        <taxon>Frankiales</taxon>
        <taxon>Frankiaceae</taxon>
        <taxon>Parafrankia</taxon>
    </lineage>
</organism>
<dbReference type="RefSeq" id="WP_071086353.1">
    <property type="nucleotide sequence ID" value="NZ_MBLM01000127.1"/>
</dbReference>
<dbReference type="PANTHER" id="PTHR33164">
    <property type="entry name" value="TRANSCRIPTIONAL REGULATOR, MARR FAMILY"/>
    <property type="match status" value="1"/>
</dbReference>
<proteinExistence type="predicted"/>
<evidence type="ECO:0000313" key="2">
    <source>
        <dbReference type="EMBL" id="OHV34624.1"/>
    </source>
</evidence>
<sequence length="157" mass="16546">MYRPFAAPTTPALLQMVARRQAARVAEGFAAAGLTDLRPGHAQLLVPLLGGGRRVSELADGLGVTRQAVAQAVTVLERGGYVERVADPDDGRARLVCLTPHGMTALRAMRRTALTLEGEWSRHLGPDGLDQLRELLTALLSEDGGGSRNGAGNTAGR</sequence>
<dbReference type="AlphaFoldDB" id="A0A1S1QQG4"/>
<dbReference type="Pfam" id="PF12802">
    <property type="entry name" value="MarR_2"/>
    <property type="match status" value="1"/>
</dbReference>
<dbReference type="InterPro" id="IPR011991">
    <property type="entry name" value="ArsR-like_HTH"/>
</dbReference>
<dbReference type="PANTHER" id="PTHR33164:SF99">
    <property type="entry name" value="MARR FAMILY REGULATORY PROTEIN"/>
    <property type="match status" value="1"/>
</dbReference>
<dbReference type="EMBL" id="MBLM01000127">
    <property type="protein sequence ID" value="OHV34624.1"/>
    <property type="molecule type" value="Genomic_DNA"/>
</dbReference>
<dbReference type="OrthoDB" id="69852at2"/>
<name>A0A1S1QQG4_9ACTN</name>
<comment type="caution">
    <text evidence="2">The sequence shown here is derived from an EMBL/GenBank/DDBJ whole genome shotgun (WGS) entry which is preliminary data.</text>
</comment>
<protein>
    <submittedName>
        <fullName evidence="2">MarR family transcriptional regulator</fullName>
    </submittedName>
</protein>
<dbReference type="GO" id="GO:0003700">
    <property type="term" value="F:DNA-binding transcription factor activity"/>
    <property type="evidence" value="ECO:0007669"/>
    <property type="project" value="InterPro"/>
</dbReference>
<dbReference type="CDD" id="cd00090">
    <property type="entry name" value="HTH_ARSR"/>
    <property type="match status" value="1"/>
</dbReference>
<feature type="domain" description="HTH marR-type" evidence="1">
    <location>
        <begin position="7"/>
        <end position="141"/>
    </location>
</feature>
<dbReference type="Gene3D" id="1.10.10.10">
    <property type="entry name" value="Winged helix-like DNA-binding domain superfamily/Winged helix DNA-binding domain"/>
    <property type="match status" value="1"/>
</dbReference>
<dbReference type="PROSITE" id="PS50995">
    <property type="entry name" value="HTH_MARR_2"/>
    <property type="match status" value="1"/>
</dbReference>
<gene>
    <name evidence="2" type="ORF">CC117_21510</name>
</gene>
<keyword evidence="3" id="KW-1185">Reference proteome</keyword>
<dbReference type="Proteomes" id="UP000179627">
    <property type="component" value="Unassembled WGS sequence"/>
</dbReference>
<dbReference type="PRINTS" id="PR00598">
    <property type="entry name" value="HTHMARR"/>
</dbReference>
<evidence type="ECO:0000259" key="1">
    <source>
        <dbReference type="PROSITE" id="PS50995"/>
    </source>
</evidence>
<accession>A0A1S1QQG4</accession>
<dbReference type="GO" id="GO:0006950">
    <property type="term" value="P:response to stress"/>
    <property type="evidence" value="ECO:0007669"/>
    <property type="project" value="TreeGrafter"/>
</dbReference>
<dbReference type="SMART" id="SM00347">
    <property type="entry name" value="HTH_MARR"/>
    <property type="match status" value="1"/>
</dbReference>
<dbReference type="InterPro" id="IPR036388">
    <property type="entry name" value="WH-like_DNA-bd_sf"/>
</dbReference>
<dbReference type="InterPro" id="IPR036390">
    <property type="entry name" value="WH_DNA-bd_sf"/>
</dbReference>
<reference evidence="3" key="1">
    <citation type="submission" date="2016-07" db="EMBL/GenBank/DDBJ databases">
        <title>Sequence Frankia sp. strain CcI1.17.</title>
        <authorList>
            <person name="Ghodhbane-Gtari F."/>
            <person name="Swanson E."/>
            <person name="Gueddou A."/>
            <person name="Morris K."/>
            <person name="Hezbri K."/>
            <person name="Ktari A."/>
            <person name="Nouioui I."/>
            <person name="Abebe-Akele F."/>
            <person name="Simpson S."/>
            <person name="Thomas K."/>
            <person name="Gtari M."/>
            <person name="Tisa L.S."/>
            <person name="Hurst S."/>
        </authorList>
    </citation>
    <scope>NUCLEOTIDE SEQUENCE [LARGE SCALE GENOMIC DNA]</scope>
    <source>
        <strain evidence="3">Cc1.17</strain>
    </source>
</reference>
<evidence type="ECO:0000313" key="3">
    <source>
        <dbReference type="Proteomes" id="UP000179627"/>
    </source>
</evidence>